<feature type="transmembrane region" description="Helical" evidence="6">
    <location>
        <begin position="49"/>
        <end position="73"/>
    </location>
</feature>
<dbReference type="InterPro" id="IPR002549">
    <property type="entry name" value="AI-2E-like"/>
</dbReference>
<feature type="transmembrane region" description="Helical" evidence="6">
    <location>
        <begin position="258"/>
        <end position="280"/>
    </location>
</feature>
<dbReference type="AlphaFoldDB" id="E5Y4Z8"/>
<keyword evidence="8" id="KW-1185">Reference proteome</keyword>
<dbReference type="Pfam" id="PF01594">
    <property type="entry name" value="AI-2E_transport"/>
    <property type="match status" value="1"/>
</dbReference>
<evidence type="ECO:0000313" key="7">
    <source>
        <dbReference type="EMBL" id="EFV44765.2"/>
    </source>
</evidence>
<dbReference type="HOGENOM" id="CLU_041771_2_1_7"/>
<comment type="subcellular location">
    <subcellularLocation>
        <location evidence="1">Membrane</location>
        <topology evidence="1">Multi-pass membrane protein</topology>
    </subcellularLocation>
</comment>
<evidence type="ECO:0000313" key="8">
    <source>
        <dbReference type="Proteomes" id="UP000006034"/>
    </source>
</evidence>
<feature type="transmembrane region" description="Helical" evidence="6">
    <location>
        <begin position="197"/>
        <end position="223"/>
    </location>
</feature>
<feature type="transmembrane region" description="Helical" evidence="6">
    <location>
        <begin position="229"/>
        <end position="251"/>
    </location>
</feature>
<evidence type="ECO:0000256" key="4">
    <source>
        <dbReference type="ARBA" id="ARBA00022989"/>
    </source>
</evidence>
<evidence type="ECO:0000256" key="3">
    <source>
        <dbReference type="ARBA" id="ARBA00022692"/>
    </source>
</evidence>
<protein>
    <recommendedName>
        <fullName evidence="9">AI-2E family transporter</fullName>
    </recommendedName>
</protein>
<keyword evidence="5 6" id="KW-0472">Membrane</keyword>
<keyword evidence="4 6" id="KW-1133">Transmembrane helix</keyword>
<name>E5Y4Z8_BILW3</name>
<evidence type="ECO:0000256" key="2">
    <source>
        <dbReference type="ARBA" id="ARBA00009773"/>
    </source>
</evidence>
<dbReference type="eggNOG" id="COG0628">
    <property type="taxonomic scope" value="Bacteria"/>
</dbReference>
<evidence type="ECO:0008006" key="9">
    <source>
        <dbReference type="Google" id="ProtNLM"/>
    </source>
</evidence>
<comment type="similarity">
    <text evidence="2">Belongs to the autoinducer-2 exporter (AI-2E) (TC 2.A.86) family.</text>
</comment>
<proteinExistence type="inferred from homology"/>
<dbReference type="PANTHER" id="PTHR21716">
    <property type="entry name" value="TRANSMEMBRANE PROTEIN"/>
    <property type="match status" value="1"/>
</dbReference>
<dbReference type="STRING" id="563192.HMPREF0179_01261"/>
<dbReference type="PANTHER" id="PTHR21716:SF4">
    <property type="entry name" value="TRANSMEMBRANE PROTEIN 245"/>
    <property type="match status" value="1"/>
</dbReference>
<evidence type="ECO:0000256" key="1">
    <source>
        <dbReference type="ARBA" id="ARBA00004141"/>
    </source>
</evidence>
<dbReference type="RefSeq" id="WP_009379019.1">
    <property type="nucleotide sequence ID" value="NZ_KE150238.1"/>
</dbReference>
<dbReference type="OrthoDB" id="9773730at2"/>
<accession>E5Y4Z8</accession>
<feature type="transmembrane region" description="Helical" evidence="6">
    <location>
        <begin position="12"/>
        <end position="37"/>
    </location>
</feature>
<organism evidence="7 8">
    <name type="scientific">Bilophila wadsworthia (strain 3_1_6)</name>
    <dbReference type="NCBI Taxonomy" id="563192"/>
    <lineage>
        <taxon>Bacteria</taxon>
        <taxon>Pseudomonadati</taxon>
        <taxon>Thermodesulfobacteriota</taxon>
        <taxon>Desulfovibrionia</taxon>
        <taxon>Desulfovibrionales</taxon>
        <taxon>Desulfovibrionaceae</taxon>
        <taxon>Bilophila</taxon>
    </lineage>
</organism>
<comment type="caution">
    <text evidence="7">The sequence shown here is derived from an EMBL/GenBank/DDBJ whole genome shotgun (WGS) entry which is preliminary data.</text>
</comment>
<keyword evidence="3 6" id="KW-0812">Transmembrane</keyword>
<feature type="transmembrane region" description="Helical" evidence="6">
    <location>
        <begin position="137"/>
        <end position="161"/>
    </location>
</feature>
<evidence type="ECO:0000256" key="5">
    <source>
        <dbReference type="ARBA" id="ARBA00023136"/>
    </source>
</evidence>
<reference evidence="7 8" key="1">
    <citation type="submission" date="2010-10" db="EMBL/GenBank/DDBJ databases">
        <authorList>
            <consortium name="The Broad Institute Genome Sequencing Platform"/>
            <person name="Ward D."/>
            <person name="Earl A."/>
            <person name="Feldgarden M."/>
            <person name="Young S.K."/>
            <person name="Gargeya S."/>
            <person name="Zeng Q."/>
            <person name="Alvarado L."/>
            <person name="Berlin A."/>
            <person name="Bochicchio J."/>
            <person name="Chapman S.B."/>
            <person name="Chen Z."/>
            <person name="Freedman E."/>
            <person name="Gellesch M."/>
            <person name="Goldberg J."/>
            <person name="Griggs A."/>
            <person name="Gujja S."/>
            <person name="Heilman E."/>
            <person name="Heiman D."/>
            <person name="Howarth C."/>
            <person name="Mehta T."/>
            <person name="Neiman D."/>
            <person name="Pearson M."/>
            <person name="Roberts A."/>
            <person name="Saif S."/>
            <person name="Shea T."/>
            <person name="Shenoy N."/>
            <person name="Sisk P."/>
            <person name="Stolte C."/>
            <person name="Sykes S."/>
            <person name="White J."/>
            <person name="Yandava C."/>
            <person name="Allen-Vercoe E."/>
            <person name="Sibley C."/>
            <person name="Ambrose C.E."/>
            <person name="Strauss J."/>
            <person name="Daigneault M."/>
            <person name="Haas B."/>
            <person name="Nusbaum C."/>
            <person name="Birren B."/>
        </authorList>
    </citation>
    <scope>NUCLEOTIDE SEQUENCE [LARGE SCALE GENOMIC DNA]</scope>
    <source>
        <strain evidence="7 8">3_1_6</strain>
    </source>
</reference>
<reference evidence="7 8" key="2">
    <citation type="submission" date="2013-04" db="EMBL/GenBank/DDBJ databases">
        <title>The Genome Sequence of Bilophila wadsworthia 3_1_6.</title>
        <authorList>
            <consortium name="The Broad Institute Genomics Platform"/>
            <person name="Earl A."/>
            <person name="Ward D."/>
            <person name="Feldgarden M."/>
            <person name="Gevers D."/>
            <person name="Sibley C."/>
            <person name="Strauss J."/>
            <person name="Allen-Vercoe E."/>
            <person name="Walker B."/>
            <person name="Young S."/>
            <person name="Zeng Q."/>
            <person name="Gargeya S."/>
            <person name="Fitzgerald M."/>
            <person name="Haas B."/>
            <person name="Abouelleil A."/>
            <person name="Allen A.W."/>
            <person name="Alvarado L."/>
            <person name="Arachchi H.M."/>
            <person name="Berlin A.M."/>
            <person name="Chapman S.B."/>
            <person name="Gainer-Dewar J."/>
            <person name="Goldberg J."/>
            <person name="Griggs A."/>
            <person name="Gujja S."/>
            <person name="Hansen M."/>
            <person name="Howarth C."/>
            <person name="Imamovic A."/>
            <person name="Ireland A."/>
            <person name="Larimer J."/>
            <person name="McCowan C."/>
            <person name="Murphy C."/>
            <person name="Pearson M."/>
            <person name="Poon T.W."/>
            <person name="Priest M."/>
            <person name="Roberts A."/>
            <person name="Saif S."/>
            <person name="Shea T."/>
            <person name="Sisk P."/>
            <person name="Sykes S."/>
            <person name="Wortman J."/>
            <person name="Nusbaum C."/>
            <person name="Birren B."/>
        </authorList>
    </citation>
    <scope>NUCLEOTIDE SEQUENCE [LARGE SCALE GENOMIC DNA]</scope>
    <source>
        <strain evidence="7 8">3_1_6</strain>
    </source>
</reference>
<dbReference type="GeneID" id="78086392"/>
<sequence length="339" mass="35805">MTRVLACLAIGAWVFLLWPFPITTFMATCMACVTYPAYRKLHRKMSPSWAMTTYTVGLAAITILPIATVVSLVTPQAVAGLKILDGLRDSGWIHSPEAQAWFASVDAWLKNLPGLEGGLDQLASTAAGLAGTAARTVLAGGVGIAGGAFQAVLVLFLFVMITMMCVTRADLIHEFACRLTQWPAEVIDRFVSTIRKAIFGVLVGVVFVALIQGFLCGVGFAIAEVPQPAFWGLIAAFVAPIPFVGTALVWLPVCIWLWLTGSTVACIGLAIWCALVVAGVDNLLRPFFLKTGIDASVVTLILSILCGLAAFGPVGVFAGPVLVAVAIQAGNESTLCRKH</sequence>
<feature type="transmembrane region" description="Helical" evidence="6">
    <location>
        <begin position="300"/>
        <end position="327"/>
    </location>
</feature>
<dbReference type="Proteomes" id="UP000006034">
    <property type="component" value="Unassembled WGS sequence"/>
</dbReference>
<evidence type="ECO:0000256" key="6">
    <source>
        <dbReference type="SAM" id="Phobius"/>
    </source>
</evidence>
<gene>
    <name evidence="7" type="ORF">HMPREF0179_01261</name>
</gene>
<dbReference type="GO" id="GO:0016020">
    <property type="term" value="C:membrane"/>
    <property type="evidence" value="ECO:0007669"/>
    <property type="project" value="UniProtKB-SubCell"/>
</dbReference>
<dbReference type="EMBL" id="ADCP02000001">
    <property type="protein sequence ID" value="EFV44765.2"/>
    <property type="molecule type" value="Genomic_DNA"/>
</dbReference>